<dbReference type="InterPro" id="IPR024729">
    <property type="entry name" value="USP7_ICP0-binding_dom"/>
</dbReference>
<dbReference type="GO" id="GO:0004175">
    <property type="term" value="F:endopeptidase activity"/>
    <property type="evidence" value="ECO:0007669"/>
    <property type="project" value="UniProtKB-ARBA"/>
</dbReference>
<dbReference type="GeneID" id="80874956"/>
<dbReference type="InterPro" id="IPR018200">
    <property type="entry name" value="USP_CS"/>
</dbReference>
<feature type="region of interest" description="Disordered" evidence="10">
    <location>
        <begin position="1102"/>
        <end position="1122"/>
    </location>
</feature>
<evidence type="ECO:0000256" key="5">
    <source>
        <dbReference type="ARBA" id="ARBA00022670"/>
    </source>
</evidence>
<name>A0AAE9WBD3_9SCHI</name>
<comment type="similarity">
    <text evidence="3">Belongs to the peptidase C19 family.</text>
</comment>
<dbReference type="Pfam" id="PF12436">
    <property type="entry name" value="USP7_ICP0_bdg"/>
    <property type="match status" value="1"/>
</dbReference>
<dbReference type="PROSITE" id="PS00973">
    <property type="entry name" value="USP_2"/>
    <property type="match status" value="1"/>
</dbReference>
<dbReference type="PANTHER" id="PTHR24006">
    <property type="entry name" value="UBIQUITIN CARBOXYL-TERMINAL HYDROLASE"/>
    <property type="match status" value="1"/>
</dbReference>
<evidence type="ECO:0000256" key="9">
    <source>
        <dbReference type="ARBA" id="ARBA00023242"/>
    </source>
</evidence>
<sequence>MAMSNIDADEVNLDSSMELDENSQEPLRADNFEEIYNSLVQDEPDLEEETHASYAWVVKDFSKLVEKTYSPVFTADGSAWRLVLFPKGCNQTEYASVFLEYLPQCKVDAIKQEEEEIAEGKEVTIDSEIVTDETYSCCAQFALSLSNVRNPGVMQINTSHHRFRSEVKDWGFTRFADLRKIGVPNSDFSVPFLEDDQICISVTVRVLKDPTGVLWHSFVNYNSKKETGFVGLNNQGATCYMNSLLQSLYFTNVFRKAVYKIPTDNDDAKGSVAYALQRVFYNLEKQKEAVSTNELTRSFGWNSFDSFMQHDVQEFNRVLQDNLEKKMKGTDVENALNDIFVGKMKSYVKCIDVNYESSRVEDFWDIQLNVKGMATLEDSFRDAIQVETLTGDNKYYAEGHGLQDAHKGVVFESFPNVLQLQLKRFDYDMLRDMMVKINDRHEFPLEIDLEPYLSDTADKSESHVYSLHGVLVHGGDLHGGHYYALIKPEKDSGWLKFDDDRVTRATLKEVQDDNFGGESLNKPKGYVGNPFKRFMNAYMLVYFRKSRLDKILSPVTSEDVPYHVRASLDEEHRIMEKKLQEREEQYYYRKVRLLTIDGFRNHHDYDMADFSKATKENDHKLMTTRVKRNATILDLYNHVASTLKRDSTSIRLWMMTNRQNRTVRVDLLLDKKGLLVDQICDMHIRKDADLRIYAEYIDEKQESSSTVADEAFAFIFLKYFDYREQSISGVLSLHVERETPISDLSDIVCKSMHWPEGTTITYYEEIKTGMVDVLDTNSSFLKSEIQDGDIICFEKNAKPSELTHQQFSSALDLYDFLAHRLTVTFEPRNGEDFDGTFDLELTTHTTYNEMAQAVGKVLGTDAGYLQFTLAHLPSRTPRTVIRNPSKFTLQNATPYTYANDQHILMFYEALDLSLSELEHKQLVQAYFISDGMTKTTKYEFYVNKDGSIKDILQQVAVKAGLGTEKSKDLRLYEVYNHRILKAHNPSDSLFDLNEFATIYVEAASDEEELELSEQNGISIIVQHFNRDLSRLHGIPFYFTLLPDEDLSSLKKRLQKRLGFKDAQFAKVKLAVLQAQSLGKPYYLTDDSEVLYGEFEPESHILGLDHPAPSSAGHGMDQAIRMK</sequence>
<evidence type="ECO:0000313" key="14">
    <source>
        <dbReference type="Proteomes" id="UP001212411"/>
    </source>
</evidence>
<organism evidence="13 14">
    <name type="scientific">Schizosaccharomyces osmophilus</name>
    <dbReference type="NCBI Taxonomy" id="2545709"/>
    <lineage>
        <taxon>Eukaryota</taxon>
        <taxon>Fungi</taxon>
        <taxon>Dikarya</taxon>
        <taxon>Ascomycota</taxon>
        <taxon>Taphrinomycotina</taxon>
        <taxon>Schizosaccharomycetes</taxon>
        <taxon>Schizosaccharomycetales</taxon>
        <taxon>Schizosaccharomycetaceae</taxon>
        <taxon>Schizosaccharomyces</taxon>
    </lineage>
</organism>
<dbReference type="GO" id="GO:0006508">
    <property type="term" value="P:proteolysis"/>
    <property type="evidence" value="ECO:0007669"/>
    <property type="project" value="UniProtKB-KW"/>
</dbReference>
<dbReference type="Gene3D" id="2.60.210.10">
    <property type="entry name" value="Apoptosis, Tumor Necrosis Factor Receptor Associated Protein 2, Chain A"/>
    <property type="match status" value="1"/>
</dbReference>
<comment type="subcellular location">
    <subcellularLocation>
        <location evidence="2">Nucleus</location>
    </subcellularLocation>
</comment>
<evidence type="ECO:0000256" key="6">
    <source>
        <dbReference type="ARBA" id="ARBA00022786"/>
    </source>
</evidence>
<evidence type="ECO:0000259" key="11">
    <source>
        <dbReference type="PROSITE" id="PS50144"/>
    </source>
</evidence>
<dbReference type="EC" id="3.4.19.12" evidence="4"/>
<keyword evidence="6" id="KW-0833">Ubl conjugation pathway</keyword>
<comment type="catalytic activity">
    <reaction evidence="1">
        <text>Thiol-dependent hydrolysis of ester, thioester, amide, peptide and isopeptide bonds formed by the C-terminal Gly of ubiquitin (a 76-residue protein attached to proteins as an intracellular targeting signal).</text>
        <dbReference type="EC" id="3.4.19.12"/>
    </reaction>
</comment>
<proteinExistence type="inferred from homology"/>
<keyword evidence="9" id="KW-0539">Nucleus</keyword>
<feature type="domain" description="USP" evidence="12">
    <location>
        <begin position="230"/>
        <end position="545"/>
    </location>
</feature>
<dbReference type="GO" id="GO:0140492">
    <property type="term" value="F:metal-dependent deubiquitinase activity"/>
    <property type="evidence" value="ECO:0007669"/>
    <property type="project" value="UniProtKB-ARBA"/>
</dbReference>
<dbReference type="PROSITE" id="PS50144">
    <property type="entry name" value="MATH"/>
    <property type="match status" value="1"/>
</dbReference>
<dbReference type="Pfam" id="PF00443">
    <property type="entry name" value="UCH"/>
    <property type="match status" value="1"/>
</dbReference>
<keyword evidence="8" id="KW-0788">Thiol protease</keyword>
<dbReference type="EMBL" id="CP115611">
    <property type="protein sequence ID" value="WBW72790.1"/>
    <property type="molecule type" value="Genomic_DNA"/>
</dbReference>
<dbReference type="InterPro" id="IPR028889">
    <property type="entry name" value="USP"/>
</dbReference>
<evidence type="ECO:0000256" key="8">
    <source>
        <dbReference type="ARBA" id="ARBA00022807"/>
    </source>
</evidence>
<evidence type="ECO:0000259" key="12">
    <source>
        <dbReference type="PROSITE" id="PS50235"/>
    </source>
</evidence>
<dbReference type="InterPro" id="IPR008974">
    <property type="entry name" value="TRAF-like"/>
</dbReference>
<keyword evidence="14" id="KW-1185">Reference proteome</keyword>
<dbReference type="PANTHER" id="PTHR24006:SF889">
    <property type="entry name" value="UBIQUITIN CARBOXYL-TERMINAL HYDROLASE 15"/>
    <property type="match status" value="1"/>
</dbReference>
<dbReference type="GO" id="GO:0005829">
    <property type="term" value="C:cytosol"/>
    <property type="evidence" value="ECO:0007669"/>
    <property type="project" value="TreeGrafter"/>
</dbReference>
<dbReference type="GO" id="GO:0004843">
    <property type="term" value="F:cysteine-type deubiquitinase activity"/>
    <property type="evidence" value="ECO:0007669"/>
    <property type="project" value="UniProtKB-EC"/>
</dbReference>
<gene>
    <name evidence="13" type="primary">ubp15</name>
    <name evidence="13" type="ORF">SOMG_01474</name>
</gene>
<accession>A0AAE9WBD3</accession>
<keyword evidence="7 13" id="KW-0378">Hydrolase</keyword>
<feature type="region of interest" description="Disordered" evidence="10">
    <location>
        <begin position="1"/>
        <end position="25"/>
    </location>
</feature>
<feature type="domain" description="MATH" evidence="11">
    <location>
        <begin position="51"/>
        <end position="204"/>
    </location>
</feature>
<evidence type="ECO:0000256" key="4">
    <source>
        <dbReference type="ARBA" id="ARBA00012759"/>
    </source>
</evidence>
<dbReference type="Gene3D" id="3.90.70.10">
    <property type="entry name" value="Cysteine proteinases"/>
    <property type="match status" value="1"/>
</dbReference>
<dbReference type="GO" id="GO:0016579">
    <property type="term" value="P:protein deubiquitination"/>
    <property type="evidence" value="ECO:0007669"/>
    <property type="project" value="InterPro"/>
</dbReference>
<dbReference type="SUPFAM" id="SSF49599">
    <property type="entry name" value="TRAF domain-like"/>
    <property type="match status" value="1"/>
</dbReference>
<dbReference type="InterPro" id="IPR050164">
    <property type="entry name" value="Peptidase_C19"/>
</dbReference>
<dbReference type="AlphaFoldDB" id="A0AAE9WBD3"/>
<dbReference type="FunFam" id="3.90.70.10:FF:000005">
    <property type="entry name" value="Ubiquitin carboxyl-terminal hydrolase 7"/>
    <property type="match status" value="1"/>
</dbReference>
<reference evidence="13 14" key="1">
    <citation type="journal article" date="2023" name="G3 (Bethesda)">
        <title>A high-quality reference genome for the fission yeast Schizosaccharomyces osmophilus.</title>
        <authorList>
            <person name="Jia G.S."/>
            <person name="Zhang W.C."/>
            <person name="Liang Y."/>
            <person name="Liu X.H."/>
            <person name="Rhind N."/>
            <person name="Pidoux A."/>
            <person name="Brysch-Herzberg M."/>
            <person name="Du L.L."/>
        </authorList>
    </citation>
    <scope>NUCLEOTIDE SEQUENCE [LARGE SCALE GENOMIC DNA]</scope>
    <source>
        <strain evidence="13 14">CBS 15793</strain>
    </source>
</reference>
<dbReference type="Pfam" id="PF22486">
    <property type="entry name" value="MATH_2"/>
    <property type="match status" value="1"/>
</dbReference>
<dbReference type="SMART" id="SM00061">
    <property type="entry name" value="MATH"/>
    <property type="match status" value="1"/>
</dbReference>
<evidence type="ECO:0000256" key="2">
    <source>
        <dbReference type="ARBA" id="ARBA00004123"/>
    </source>
</evidence>
<dbReference type="PROSITE" id="PS00972">
    <property type="entry name" value="USP_1"/>
    <property type="match status" value="1"/>
</dbReference>
<dbReference type="KEGG" id="som:SOMG_01474"/>
<dbReference type="CDD" id="cd02659">
    <property type="entry name" value="peptidase_C19C"/>
    <property type="match status" value="1"/>
</dbReference>
<dbReference type="RefSeq" id="XP_056037033.1">
    <property type="nucleotide sequence ID" value="XM_056180267.1"/>
</dbReference>
<dbReference type="InterPro" id="IPR029346">
    <property type="entry name" value="USP_C"/>
</dbReference>
<evidence type="ECO:0000256" key="7">
    <source>
        <dbReference type="ARBA" id="ARBA00022801"/>
    </source>
</evidence>
<evidence type="ECO:0000256" key="1">
    <source>
        <dbReference type="ARBA" id="ARBA00000707"/>
    </source>
</evidence>
<dbReference type="SUPFAM" id="SSF54001">
    <property type="entry name" value="Cysteine proteinases"/>
    <property type="match status" value="1"/>
</dbReference>
<dbReference type="InterPro" id="IPR001394">
    <property type="entry name" value="Peptidase_C19_UCH"/>
</dbReference>
<dbReference type="PROSITE" id="PS50235">
    <property type="entry name" value="USP_3"/>
    <property type="match status" value="1"/>
</dbReference>
<evidence type="ECO:0000313" key="13">
    <source>
        <dbReference type="EMBL" id="WBW72790.1"/>
    </source>
</evidence>
<keyword evidence="5" id="KW-0645">Protease</keyword>
<dbReference type="Proteomes" id="UP001212411">
    <property type="component" value="Chromosome 1"/>
</dbReference>
<dbReference type="GO" id="GO:0005634">
    <property type="term" value="C:nucleus"/>
    <property type="evidence" value="ECO:0007669"/>
    <property type="project" value="UniProtKB-SubCell"/>
</dbReference>
<dbReference type="InterPro" id="IPR038765">
    <property type="entry name" value="Papain-like_cys_pep_sf"/>
</dbReference>
<feature type="compositionally biased region" description="Acidic residues" evidence="10">
    <location>
        <begin position="7"/>
        <end position="23"/>
    </location>
</feature>
<evidence type="ECO:0000256" key="3">
    <source>
        <dbReference type="ARBA" id="ARBA00009085"/>
    </source>
</evidence>
<dbReference type="GO" id="GO:0031647">
    <property type="term" value="P:regulation of protein stability"/>
    <property type="evidence" value="ECO:0007669"/>
    <property type="project" value="TreeGrafter"/>
</dbReference>
<protein>
    <recommendedName>
        <fullName evidence="4">ubiquitinyl hydrolase 1</fullName>
        <ecNumber evidence="4">3.4.19.12</ecNumber>
    </recommendedName>
</protein>
<evidence type="ECO:0000256" key="10">
    <source>
        <dbReference type="SAM" id="MobiDB-lite"/>
    </source>
</evidence>
<dbReference type="InterPro" id="IPR002083">
    <property type="entry name" value="MATH/TRAF_dom"/>
</dbReference>
<dbReference type="Pfam" id="PF14533">
    <property type="entry name" value="USP7_C2"/>
    <property type="match status" value="1"/>
</dbReference>
<dbReference type="Gene3D" id="3.10.20.90">
    <property type="entry name" value="Phosphatidylinositol 3-kinase Catalytic Subunit, Chain A, domain 1"/>
    <property type="match status" value="2"/>
</dbReference>